<reference evidence="2" key="2">
    <citation type="submission" date="2019-02" db="EMBL/GenBank/DDBJ databases">
        <title>Opniocepnalus argus Var Kimnra genome.</title>
        <authorList>
            <person name="Zhou C."/>
            <person name="Xiao S."/>
        </authorList>
    </citation>
    <scope>NUCLEOTIDE SEQUENCE [LARGE SCALE GENOMIC DNA]</scope>
</reference>
<accession>A0A6G1QH54</accession>
<sequence length="53" mass="5921">MVVAASCCGDVLQRQELGEMNAAMYTLSTHVDILDENLFQSAVDLRLGQRFIF</sequence>
<gene>
    <name evidence="1" type="ORF">EXN66_Car017485</name>
</gene>
<organism evidence="1 2">
    <name type="scientific">Channa argus</name>
    <name type="common">Northern snakehead</name>
    <name type="synonym">Ophicephalus argus</name>
    <dbReference type="NCBI Taxonomy" id="215402"/>
    <lineage>
        <taxon>Eukaryota</taxon>
        <taxon>Metazoa</taxon>
        <taxon>Chordata</taxon>
        <taxon>Craniata</taxon>
        <taxon>Vertebrata</taxon>
        <taxon>Euteleostomi</taxon>
        <taxon>Actinopterygii</taxon>
        <taxon>Neopterygii</taxon>
        <taxon>Teleostei</taxon>
        <taxon>Neoteleostei</taxon>
        <taxon>Acanthomorphata</taxon>
        <taxon>Anabantaria</taxon>
        <taxon>Anabantiformes</taxon>
        <taxon>Channoidei</taxon>
        <taxon>Channidae</taxon>
        <taxon>Channa</taxon>
    </lineage>
</organism>
<evidence type="ECO:0000313" key="2">
    <source>
        <dbReference type="Proteomes" id="UP000503349"/>
    </source>
</evidence>
<proteinExistence type="predicted"/>
<dbReference type="AlphaFoldDB" id="A0A6G1QH54"/>
<dbReference type="Proteomes" id="UP000503349">
    <property type="component" value="Chromosome 17"/>
</dbReference>
<reference evidence="1 2" key="1">
    <citation type="submission" date="2019-02" db="EMBL/GenBank/DDBJ databases">
        <title>Opniocepnalus argus genome.</title>
        <authorList>
            <person name="Zhou C."/>
            <person name="Xiao S."/>
        </authorList>
    </citation>
    <scope>NUCLEOTIDE SEQUENCE [LARGE SCALE GENOMIC DNA]</scope>
    <source>
        <strain evidence="1">OARG1902GOOAL</strain>
        <tissue evidence="1">Muscle</tissue>
    </source>
</reference>
<keyword evidence="2" id="KW-1185">Reference proteome</keyword>
<name>A0A6G1QH54_CHAAH</name>
<evidence type="ECO:0000313" key="1">
    <source>
        <dbReference type="EMBL" id="KAF3701797.1"/>
    </source>
</evidence>
<dbReference type="EMBL" id="CM015728">
    <property type="protein sequence ID" value="KAF3701797.1"/>
    <property type="molecule type" value="Genomic_DNA"/>
</dbReference>
<protein>
    <submittedName>
        <fullName evidence="1">Uncharacterized protein</fullName>
    </submittedName>
</protein>